<name>A0A1G1W534_9BACT</name>
<feature type="domain" description="Nudix hydrolase" evidence="13">
    <location>
        <begin position="1"/>
        <end position="128"/>
    </location>
</feature>
<evidence type="ECO:0000256" key="11">
    <source>
        <dbReference type="ARBA" id="ARBA00038905"/>
    </source>
</evidence>
<dbReference type="PANTHER" id="PTHR47707:SF1">
    <property type="entry name" value="NUDIX HYDROLASE FAMILY PROTEIN"/>
    <property type="match status" value="1"/>
</dbReference>
<evidence type="ECO:0000256" key="5">
    <source>
        <dbReference type="ARBA" id="ARBA00022723"/>
    </source>
</evidence>
<protein>
    <recommendedName>
        <fullName evidence="11">8-oxo-dGTP diphosphatase</fullName>
        <ecNumber evidence="11">3.6.1.55</ecNumber>
    </recommendedName>
</protein>
<evidence type="ECO:0000256" key="6">
    <source>
        <dbReference type="ARBA" id="ARBA00022763"/>
    </source>
</evidence>
<evidence type="ECO:0000256" key="3">
    <source>
        <dbReference type="ARBA" id="ARBA00022457"/>
    </source>
</evidence>
<proteinExistence type="inferred from homology"/>
<dbReference type="PANTHER" id="PTHR47707">
    <property type="entry name" value="8-OXO-DGTP DIPHOSPHATASE"/>
    <property type="match status" value="1"/>
</dbReference>
<dbReference type="GO" id="GO:0046872">
    <property type="term" value="F:metal ion binding"/>
    <property type="evidence" value="ECO:0007669"/>
    <property type="project" value="UniProtKB-KW"/>
</dbReference>
<dbReference type="InterPro" id="IPR047127">
    <property type="entry name" value="MutT-like"/>
</dbReference>
<dbReference type="CDD" id="cd03425">
    <property type="entry name" value="NUDIX_MutT_NudA_like"/>
    <property type="match status" value="1"/>
</dbReference>
<keyword evidence="6" id="KW-0227">DNA damage</keyword>
<dbReference type="GO" id="GO:0008413">
    <property type="term" value="F:8-oxo-7,8-dihydroguanosine triphosphate pyrophosphatase activity"/>
    <property type="evidence" value="ECO:0007669"/>
    <property type="project" value="TreeGrafter"/>
</dbReference>
<evidence type="ECO:0000256" key="12">
    <source>
        <dbReference type="RuleBase" id="RU003476"/>
    </source>
</evidence>
<evidence type="ECO:0000256" key="1">
    <source>
        <dbReference type="ARBA" id="ARBA00001946"/>
    </source>
</evidence>
<dbReference type="InterPro" id="IPR020476">
    <property type="entry name" value="Nudix_hydrolase"/>
</dbReference>
<dbReference type="GO" id="GO:0044715">
    <property type="term" value="F:8-oxo-dGDP phosphatase activity"/>
    <property type="evidence" value="ECO:0007669"/>
    <property type="project" value="TreeGrafter"/>
</dbReference>
<dbReference type="GO" id="GO:0006281">
    <property type="term" value="P:DNA repair"/>
    <property type="evidence" value="ECO:0007669"/>
    <property type="project" value="UniProtKB-KW"/>
</dbReference>
<evidence type="ECO:0000313" key="14">
    <source>
        <dbReference type="EMBL" id="OGY22792.1"/>
    </source>
</evidence>
<evidence type="ECO:0000259" key="13">
    <source>
        <dbReference type="PROSITE" id="PS51462"/>
    </source>
</evidence>
<dbReference type="Gene3D" id="3.90.79.10">
    <property type="entry name" value="Nucleoside Triphosphate Pyrophosphohydrolase"/>
    <property type="match status" value="1"/>
</dbReference>
<sequence length="130" mass="14514">MKFLDVGAAVILREGKILLAQRNRNKFLGGKWEFPGGKIEEGESVKVGLAREILEEFGIEVVVGKLLTSVAHEYKSVININLHAYFCQPKNIDFKISEHENVAWVVPAELLNYDLAPADLKIAKALLKNL</sequence>
<comment type="catalytic activity">
    <reaction evidence="10">
        <text>8-oxo-dGTP + H2O = 8-oxo-dGMP + diphosphate + H(+)</text>
        <dbReference type="Rhea" id="RHEA:31575"/>
        <dbReference type="ChEBI" id="CHEBI:15377"/>
        <dbReference type="ChEBI" id="CHEBI:15378"/>
        <dbReference type="ChEBI" id="CHEBI:33019"/>
        <dbReference type="ChEBI" id="CHEBI:63224"/>
        <dbReference type="ChEBI" id="CHEBI:77896"/>
        <dbReference type="EC" id="3.6.1.55"/>
    </reaction>
</comment>
<dbReference type="InterPro" id="IPR020084">
    <property type="entry name" value="NUDIX_hydrolase_CS"/>
</dbReference>
<dbReference type="GO" id="GO:0044716">
    <property type="term" value="F:8-oxo-GDP phosphatase activity"/>
    <property type="evidence" value="ECO:0007669"/>
    <property type="project" value="TreeGrafter"/>
</dbReference>
<dbReference type="InterPro" id="IPR015797">
    <property type="entry name" value="NUDIX_hydrolase-like_dom_sf"/>
</dbReference>
<dbReference type="PROSITE" id="PS00893">
    <property type="entry name" value="NUDIX_BOX"/>
    <property type="match status" value="1"/>
</dbReference>
<comment type="similarity">
    <text evidence="2 12">Belongs to the Nudix hydrolase family.</text>
</comment>
<reference evidence="14 15" key="1">
    <citation type="journal article" date="2016" name="Nat. Commun.">
        <title>Thousands of microbial genomes shed light on interconnected biogeochemical processes in an aquifer system.</title>
        <authorList>
            <person name="Anantharaman K."/>
            <person name="Brown C.T."/>
            <person name="Hug L.A."/>
            <person name="Sharon I."/>
            <person name="Castelle C.J."/>
            <person name="Probst A.J."/>
            <person name="Thomas B.C."/>
            <person name="Singh A."/>
            <person name="Wilkins M.J."/>
            <person name="Karaoz U."/>
            <person name="Brodie E.L."/>
            <person name="Williams K.H."/>
            <person name="Hubbard S.S."/>
            <person name="Banfield J.F."/>
        </authorList>
    </citation>
    <scope>NUCLEOTIDE SEQUENCE [LARGE SCALE GENOMIC DNA]</scope>
</reference>
<comment type="caution">
    <text evidence="14">The sequence shown here is derived from an EMBL/GenBank/DDBJ whole genome shotgun (WGS) entry which is preliminary data.</text>
</comment>
<keyword evidence="8" id="KW-0460">Magnesium</keyword>
<dbReference type="GO" id="GO:0035539">
    <property type="term" value="F:8-oxo-7,8-dihydrodeoxyguanosine triphosphate pyrophosphatase activity"/>
    <property type="evidence" value="ECO:0007669"/>
    <property type="project" value="UniProtKB-EC"/>
</dbReference>
<evidence type="ECO:0000256" key="2">
    <source>
        <dbReference type="ARBA" id="ARBA00005582"/>
    </source>
</evidence>
<dbReference type="Proteomes" id="UP000178493">
    <property type="component" value="Unassembled WGS sequence"/>
</dbReference>
<dbReference type="EC" id="3.6.1.55" evidence="11"/>
<dbReference type="AlphaFoldDB" id="A0A1G1W534"/>
<keyword evidence="7 12" id="KW-0378">Hydrolase</keyword>
<accession>A0A1G1W534</accession>
<evidence type="ECO:0000256" key="7">
    <source>
        <dbReference type="ARBA" id="ARBA00022801"/>
    </source>
</evidence>
<keyword evidence="5" id="KW-0479">Metal-binding</keyword>
<dbReference type="Pfam" id="PF00293">
    <property type="entry name" value="NUDIX"/>
    <property type="match status" value="1"/>
</dbReference>
<keyword evidence="9" id="KW-0234">DNA repair</keyword>
<gene>
    <name evidence="14" type="ORF">A2126_01310</name>
</gene>
<dbReference type="GO" id="GO:0006260">
    <property type="term" value="P:DNA replication"/>
    <property type="evidence" value="ECO:0007669"/>
    <property type="project" value="UniProtKB-KW"/>
</dbReference>
<keyword evidence="3" id="KW-0515">Mutator protein</keyword>
<evidence type="ECO:0000256" key="10">
    <source>
        <dbReference type="ARBA" id="ARBA00035861"/>
    </source>
</evidence>
<dbReference type="PRINTS" id="PR00502">
    <property type="entry name" value="NUDIXFAMILY"/>
</dbReference>
<dbReference type="SUPFAM" id="SSF55811">
    <property type="entry name" value="Nudix"/>
    <property type="match status" value="1"/>
</dbReference>
<evidence type="ECO:0000256" key="9">
    <source>
        <dbReference type="ARBA" id="ARBA00023204"/>
    </source>
</evidence>
<dbReference type="PROSITE" id="PS51462">
    <property type="entry name" value="NUDIX"/>
    <property type="match status" value="1"/>
</dbReference>
<comment type="cofactor">
    <cofactor evidence="1">
        <name>Mg(2+)</name>
        <dbReference type="ChEBI" id="CHEBI:18420"/>
    </cofactor>
</comment>
<evidence type="ECO:0000256" key="8">
    <source>
        <dbReference type="ARBA" id="ARBA00022842"/>
    </source>
</evidence>
<organism evidence="14 15">
    <name type="scientific">Candidatus Woykebacteria bacterium GWB1_45_5</name>
    <dbReference type="NCBI Taxonomy" id="1802592"/>
    <lineage>
        <taxon>Bacteria</taxon>
        <taxon>Candidatus Woykeibacteriota</taxon>
    </lineage>
</organism>
<dbReference type="InterPro" id="IPR000086">
    <property type="entry name" value="NUDIX_hydrolase_dom"/>
</dbReference>
<evidence type="ECO:0000256" key="4">
    <source>
        <dbReference type="ARBA" id="ARBA00022705"/>
    </source>
</evidence>
<evidence type="ECO:0000313" key="15">
    <source>
        <dbReference type="Proteomes" id="UP000178493"/>
    </source>
</evidence>
<keyword evidence="4" id="KW-0235">DNA replication</keyword>
<dbReference type="EMBL" id="MHCO01000042">
    <property type="protein sequence ID" value="OGY22792.1"/>
    <property type="molecule type" value="Genomic_DNA"/>
</dbReference>